<evidence type="ECO:0000313" key="1">
    <source>
        <dbReference type="EMBL" id="ALY08890.1"/>
    </source>
</evidence>
<sequence>MSIWTMGSEGFALGPVKKITERGRTLTLRTIWTDEDGVCVEIDTGDEPVPVSMLPAMTEAVGVLAFTPAPTSAEP</sequence>
<organism evidence="1 2">
    <name type="scientific">Arthrobacter phage Galaxy</name>
    <dbReference type="NCBI Taxonomy" id="1772326"/>
    <lineage>
        <taxon>Viruses</taxon>
        <taxon>Duplodnaviria</taxon>
        <taxon>Heunggongvirae</taxon>
        <taxon>Uroviricota</taxon>
        <taxon>Caudoviricetes</taxon>
        <taxon>Galaxyvirus</taxon>
        <taxon>Galaxyvirus galaxy</taxon>
    </lineage>
</organism>
<dbReference type="RefSeq" id="YP_009594392.1">
    <property type="nucleotide sequence ID" value="NC_041876.1"/>
</dbReference>
<gene>
    <name evidence="1" type="primary">46</name>
    <name evidence="1" type="ORF">GALAXY_46</name>
</gene>
<proteinExistence type="predicted"/>
<dbReference type="KEGG" id="vg:40069912"/>
<keyword evidence="2" id="KW-1185">Reference proteome</keyword>
<protein>
    <submittedName>
        <fullName evidence="1">Uncharacterized protein</fullName>
    </submittedName>
</protein>
<dbReference type="OrthoDB" id="34718at10239"/>
<evidence type="ECO:0000313" key="2">
    <source>
        <dbReference type="Proteomes" id="UP000223164"/>
    </source>
</evidence>
<dbReference type="GeneID" id="40069912"/>
<reference evidence="1 2" key="1">
    <citation type="submission" date="2015-11" db="EMBL/GenBank/DDBJ databases">
        <authorList>
            <person name="Park Y."/>
            <person name="Guerrero C.A."/>
            <person name="Garlena R.A."/>
            <person name="Russell D.A."/>
            <person name="Pope W.H."/>
            <person name="Jacobs-Sera D."/>
            <person name="Hendrix R.W."/>
            <person name="Hatfull G.F."/>
        </authorList>
    </citation>
    <scope>NUCLEOTIDE SEQUENCE [LARGE SCALE GENOMIC DNA]</scope>
</reference>
<dbReference type="EMBL" id="KU160644">
    <property type="protein sequence ID" value="ALY08890.1"/>
    <property type="molecule type" value="Genomic_DNA"/>
</dbReference>
<dbReference type="Proteomes" id="UP000223164">
    <property type="component" value="Segment"/>
</dbReference>
<name>A0A0U4IKE0_9CAUD</name>
<accession>A0A0U4IKE0</accession>